<feature type="region of interest" description="Disordered" evidence="2">
    <location>
        <begin position="32"/>
        <end position="61"/>
    </location>
</feature>
<accession>A0A1L8E8S1</accession>
<proteinExistence type="predicted"/>
<name>A0A1L8E8S1_HAEIR</name>
<reference evidence="4" key="1">
    <citation type="submission" date="2017-01" db="EMBL/GenBank/DDBJ databases">
        <title>An insight into the sialome and mialome of the horn fly, Haematobia irritans.</title>
        <authorList>
            <person name="Breijo M."/>
            <person name="Boiani M."/>
            <person name="Ures X."/>
            <person name="Rocha S."/>
            <person name="Sequeira M."/>
            <person name="Ribeiro J.M."/>
        </authorList>
    </citation>
    <scope>NUCLEOTIDE SEQUENCE</scope>
</reference>
<feature type="compositionally biased region" description="Gly residues" evidence="2">
    <location>
        <begin position="37"/>
        <end position="52"/>
    </location>
</feature>
<evidence type="ECO:0000256" key="1">
    <source>
        <dbReference type="SAM" id="Coils"/>
    </source>
</evidence>
<evidence type="ECO:0000256" key="3">
    <source>
        <dbReference type="SAM" id="Phobius"/>
    </source>
</evidence>
<keyword evidence="3" id="KW-1133">Transmembrane helix</keyword>
<dbReference type="EMBL" id="GFDG01003806">
    <property type="protein sequence ID" value="JAV14993.1"/>
    <property type="molecule type" value="Transcribed_RNA"/>
</dbReference>
<protein>
    <submittedName>
        <fullName evidence="4">Uncharacterized protein</fullName>
    </submittedName>
</protein>
<feature type="coiled-coil region" evidence="1">
    <location>
        <begin position="263"/>
        <end position="290"/>
    </location>
</feature>
<keyword evidence="1" id="KW-0175">Coiled coil</keyword>
<keyword evidence="3" id="KW-0472">Membrane</keyword>
<dbReference type="AlphaFoldDB" id="A0A1L8E8S1"/>
<dbReference type="Gene3D" id="1.10.287.1490">
    <property type="match status" value="1"/>
</dbReference>
<sequence>MFRMDSSHHVTVPLRYGIKKMRKRRDLDALLSQGHSKNGGGCGSAGGGGGPLRRGNNNNRGTLYSQDKLLNNVSTDDQEDYNWQPKVKQPTHHCGHNKHIIFRLYGILLFVITLSIFVGFTYWLNFNLQQQIYEYRQKVEQVSAASQILPDTLQAWHETSKNLIKNQTSISSKLSELQQSLQVLWKNFSEYRTSQEAQKSYKEEKIVADFGAKIEAIATDVESMKDHYNAVKEQQTDLQKVFESLKSNFSDGLKNMALPVNYTEELKSLRTDLQSKIDKLEANASFINDTLTQKSIIMQEELVKHKTKLDELFDRSANITSHVTSLENSWPEYKQKNH</sequence>
<feature type="transmembrane region" description="Helical" evidence="3">
    <location>
        <begin position="104"/>
        <end position="124"/>
    </location>
</feature>
<evidence type="ECO:0000256" key="2">
    <source>
        <dbReference type="SAM" id="MobiDB-lite"/>
    </source>
</evidence>
<organism evidence="4">
    <name type="scientific">Haematobia irritans</name>
    <name type="common">Horn fly</name>
    <name type="synonym">Conops irritans</name>
    <dbReference type="NCBI Taxonomy" id="7368"/>
    <lineage>
        <taxon>Eukaryota</taxon>
        <taxon>Metazoa</taxon>
        <taxon>Ecdysozoa</taxon>
        <taxon>Arthropoda</taxon>
        <taxon>Hexapoda</taxon>
        <taxon>Insecta</taxon>
        <taxon>Pterygota</taxon>
        <taxon>Neoptera</taxon>
        <taxon>Endopterygota</taxon>
        <taxon>Diptera</taxon>
        <taxon>Brachycera</taxon>
        <taxon>Muscomorpha</taxon>
        <taxon>Muscoidea</taxon>
        <taxon>Muscidae</taxon>
        <taxon>Haematobia</taxon>
    </lineage>
</organism>
<keyword evidence="3" id="KW-0812">Transmembrane</keyword>
<evidence type="ECO:0000313" key="4">
    <source>
        <dbReference type="EMBL" id="JAV14993.1"/>
    </source>
</evidence>